<comment type="similarity">
    <text evidence="1">Belongs to the asp23 family.</text>
</comment>
<evidence type="ECO:0000313" key="3">
    <source>
        <dbReference type="Proteomes" id="UP001209083"/>
    </source>
</evidence>
<name>A0ABY8QS08_9MICO</name>
<evidence type="ECO:0000313" key="2">
    <source>
        <dbReference type="EMBL" id="WGW11727.1"/>
    </source>
</evidence>
<dbReference type="InterPro" id="IPR005531">
    <property type="entry name" value="Asp23"/>
</dbReference>
<sequence length="131" mass="13934">MSITAIPPARAEAGSRGKLVIAEKVIEKVASQAAADLADVGSPGRGFLGMGPRQDFDARPKVDVELSGNIATIALDIGVRYPVPLRSATERVREQVRERVHALTGVEVRQVDIVVSWLRPQGSGAGTRVLL</sequence>
<dbReference type="EMBL" id="CP090958">
    <property type="protein sequence ID" value="WGW11727.1"/>
    <property type="molecule type" value="Genomic_DNA"/>
</dbReference>
<gene>
    <name evidence="2" type="ORF">LWF01_16775</name>
</gene>
<dbReference type="Proteomes" id="UP001209083">
    <property type="component" value="Chromosome"/>
</dbReference>
<accession>A0ABY8QS08</accession>
<keyword evidence="3" id="KW-1185">Reference proteome</keyword>
<organism evidence="2 3">
    <name type="scientific">Saxibacter everestensis</name>
    <dbReference type="NCBI Taxonomy" id="2909229"/>
    <lineage>
        <taxon>Bacteria</taxon>
        <taxon>Bacillati</taxon>
        <taxon>Actinomycetota</taxon>
        <taxon>Actinomycetes</taxon>
        <taxon>Micrococcales</taxon>
        <taxon>Brevibacteriaceae</taxon>
        <taxon>Saxibacter</taxon>
    </lineage>
</organism>
<protein>
    <submittedName>
        <fullName evidence="2">Asp23/Gls24 family envelope stress response protein</fullName>
    </submittedName>
</protein>
<evidence type="ECO:0000256" key="1">
    <source>
        <dbReference type="ARBA" id="ARBA00005721"/>
    </source>
</evidence>
<dbReference type="RefSeq" id="WP_349638517.1">
    <property type="nucleotide sequence ID" value="NZ_CP090958.1"/>
</dbReference>
<dbReference type="Pfam" id="PF03780">
    <property type="entry name" value="Asp23"/>
    <property type="match status" value="1"/>
</dbReference>
<proteinExistence type="inferred from homology"/>
<reference evidence="2 3" key="1">
    <citation type="submission" date="2023-05" db="EMBL/GenBank/DDBJ databases">
        <title>Lithophilousrod everest ZFBP1038 complete genpme.</title>
        <authorList>
            <person name="Tian M."/>
        </authorList>
    </citation>
    <scope>NUCLEOTIDE SEQUENCE [LARGE SCALE GENOMIC DNA]</scope>
    <source>
        <strain evidence="2 3">ZFBP1038</strain>
    </source>
</reference>